<comment type="caution">
    <text evidence="1">The sequence shown here is derived from an EMBL/GenBank/DDBJ whole genome shotgun (WGS) entry which is preliminary data.</text>
</comment>
<accession>A0A372L7Q7</accession>
<reference evidence="1 2" key="1">
    <citation type="submission" date="2018-08" db="EMBL/GenBank/DDBJ databases">
        <title>Bacillus chawlae sp. nov., Bacillus glennii sp. nov., and Bacillus saganii sp. nov. Isolated from the Vehicle Assembly Building at Kennedy Space Center where the Viking Spacecraft were Assembled.</title>
        <authorList>
            <person name="Seuylemezian A."/>
            <person name="Vaishampayan P."/>
        </authorList>
    </citation>
    <scope>NUCLEOTIDE SEQUENCE [LARGE SCALE GENOMIC DNA]</scope>
    <source>
        <strain evidence="1 2">V44-8</strain>
    </source>
</reference>
<organism evidence="1 2">
    <name type="scientific">Peribacillus glennii</name>
    <dbReference type="NCBI Taxonomy" id="2303991"/>
    <lineage>
        <taxon>Bacteria</taxon>
        <taxon>Bacillati</taxon>
        <taxon>Bacillota</taxon>
        <taxon>Bacilli</taxon>
        <taxon>Bacillales</taxon>
        <taxon>Bacillaceae</taxon>
        <taxon>Peribacillus</taxon>
    </lineage>
</organism>
<dbReference type="OrthoDB" id="7358785at2"/>
<proteinExistence type="predicted"/>
<name>A0A372L7Q7_9BACI</name>
<dbReference type="AlphaFoldDB" id="A0A372L7Q7"/>
<dbReference type="RefSeq" id="WP_117324084.1">
    <property type="nucleotide sequence ID" value="NZ_QVTD01000016.1"/>
</dbReference>
<dbReference type="Proteomes" id="UP000262939">
    <property type="component" value="Unassembled WGS sequence"/>
</dbReference>
<dbReference type="EMBL" id="QVTD01000016">
    <property type="protein sequence ID" value="RFU61280.1"/>
    <property type="molecule type" value="Genomic_DNA"/>
</dbReference>
<gene>
    <name evidence="1" type="ORF">D0466_18890</name>
</gene>
<sequence length="105" mass="11647">MATVVTVEPTIVMCKAIISNPYTSFFIKSHEVTLSINRSLSAGYAENSAHVTASPRVKTVKIQHMIKTNKNEILGSVQALFFADTLVARQVMYDIMNDSEVARVR</sequence>
<evidence type="ECO:0000313" key="1">
    <source>
        <dbReference type="EMBL" id="RFU61280.1"/>
    </source>
</evidence>
<evidence type="ECO:0000313" key="2">
    <source>
        <dbReference type="Proteomes" id="UP000262939"/>
    </source>
</evidence>
<protein>
    <submittedName>
        <fullName evidence="1">Uncharacterized protein</fullName>
    </submittedName>
</protein>
<keyword evidence="2" id="KW-1185">Reference proteome</keyword>